<dbReference type="Proteomes" id="UP000192277">
    <property type="component" value="Unassembled WGS sequence"/>
</dbReference>
<dbReference type="EMBL" id="LWBO01000007">
    <property type="protein sequence ID" value="OQP50214.1"/>
    <property type="molecule type" value="Genomic_DNA"/>
</dbReference>
<proteinExistence type="predicted"/>
<comment type="caution">
    <text evidence="1">The sequence shown here is derived from an EMBL/GenBank/DDBJ whole genome shotgun (WGS) entry which is preliminary data.</text>
</comment>
<evidence type="ECO:0000313" key="1">
    <source>
        <dbReference type="EMBL" id="OQP50214.1"/>
    </source>
</evidence>
<reference evidence="1 2" key="1">
    <citation type="submission" date="2016-04" db="EMBL/GenBank/DDBJ databases">
        <authorList>
            <person name="Chen L."/>
            <person name="Zhuang W."/>
            <person name="Wang G."/>
        </authorList>
    </citation>
    <scope>NUCLEOTIDE SEQUENCE [LARGE SCALE GENOMIC DNA]</scope>
    <source>
        <strain evidence="2">GR20</strain>
    </source>
</reference>
<name>A0ABX3P317_9BACT</name>
<accession>A0ABX3P317</accession>
<gene>
    <name evidence="1" type="ORF">A4D02_27690</name>
</gene>
<evidence type="ECO:0000313" key="2">
    <source>
        <dbReference type="Proteomes" id="UP000192277"/>
    </source>
</evidence>
<sequence length="70" mass="8177">MCWFTCHGRLFDSTKLTAQEFEQVTSKQVDPFLLYQNICDKYLADIAAAKDIYRVYGDVQLFDKLNGNYL</sequence>
<protein>
    <submittedName>
        <fullName evidence="1">Uncharacterized protein</fullName>
    </submittedName>
</protein>
<organism evidence="1 2">
    <name type="scientific">Niastella koreensis</name>
    <dbReference type="NCBI Taxonomy" id="354356"/>
    <lineage>
        <taxon>Bacteria</taxon>
        <taxon>Pseudomonadati</taxon>
        <taxon>Bacteroidota</taxon>
        <taxon>Chitinophagia</taxon>
        <taxon>Chitinophagales</taxon>
        <taxon>Chitinophagaceae</taxon>
        <taxon>Niastella</taxon>
    </lineage>
</organism>
<dbReference type="RefSeq" id="WP_041346855.1">
    <property type="nucleotide sequence ID" value="NZ_LWBO01000007.1"/>
</dbReference>
<keyword evidence="2" id="KW-1185">Reference proteome</keyword>